<evidence type="ECO:0000256" key="1">
    <source>
        <dbReference type="SAM" id="SignalP"/>
    </source>
</evidence>
<feature type="chain" id="PRO_5007869350" description="Lipoprotein" evidence="1">
    <location>
        <begin position="17"/>
        <end position="166"/>
    </location>
</feature>
<keyword evidence="1" id="KW-0732">Signal</keyword>
<feature type="signal peptide" evidence="1">
    <location>
        <begin position="1"/>
        <end position="16"/>
    </location>
</feature>
<comment type="caution">
    <text evidence="2">The sequence shown here is derived from an EMBL/GenBank/DDBJ whole genome shotgun (WGS) entry which is preliminary data.</text>
</comment>
<accession>A0A165Y3W2</accession>
<evidence type="ECO:0000313" key="3">
    <source>
        <dbReference type="Proteomes" id="UP000076577"/>
    </source>
</evidence>
<dbReference type="OrthoDB" id="8480555at2"/>
<keyword evidence="3" id="KW-1185">Reference proteome</keyword>
<dbReference type="RefSeq" id="WP_068006496.1">
    <property type="nucleotide sequence ID" value="NZ_FOFM01000030.1"/>
</dbReference>
<sequence length="166" mass="18331">MVRVWAITLVISTALVGCTSSLNNSLIKAKLSTPAPNMYPEIVAAFVNQCVKNTKPPSTTRFYKVTKESRSIPSLKVSENPEVIHSCSLETDSYYNDDTVIASLLGKELKRTDTRFTRVAKGGFIGTAWQIGKRKSWSYKDGTPLVSIGRKSKNGILRIVRHGDPL</sequence>
<dbReference type="Proteomes" id="UP000076577">
    <property type="component" value="Unassembled WGS sequence"/>
</dbReference>
<organism evidence="2 3">
    <name type="scientific">Pseudovibrio axinellae</name>
    <dbReference type="NCBI Taxonomy" id="989403"/>
    <lineage>
        <taxon>Bacteria</taxon>
        <taxon>Pseudomonadati</taxon>
        <taxon>Pseudomonadota</taxon>
        <taxon>Alphaproteobacteria</taxon>
        <taxon>Hyphomicrobiales</taxon>
        <taxon>Stappiaceae</taxon>
        <taxon>Pseudovibrio</taxon>
    </lineage>
</organism>
<dbReference type="PATRIC" id="fig|989403.3.peg.2783"/>
<reference evidence="2 3" key="1">
    <citation type="journal article" date="2016" name="Front. Microbiol.">
        <title>Comparative Genomic Analysis Reveals a Diverse Repertoire of Genes Involved in Prokaryote-Eukaryote Interactions within the Pseudovibrio Genus.</title>
        <authorList>
            <person name="Romano S."/>
            <person name="Fernandez-Guerra A."/>
            <person name="Reen F.J."/>
            <person name="Glockner F.O."/>
            <person name="Crowley S.P."/>
            <person name="O'Sullivan O."/>
            <person name="Cotter P.D."/>
            <person name="Adams C."/>
            <person name="Dobson A.D."/>
            <person name="O'Gara F."/>
        </authorList>
    </citation>
    <scope>NUCLEOTIDE SEQUENCE [LARGE SCALE GENOMIC DNA]</scope>
    <source>
        <strain evidence="2 3">Ad2</strain>
    </source>
</reference>
<evidence type="ECO:0008006" key="4">
    <source>
        <dbReference type="Google" id="ProtNLM"/>
    </source>
</evidence>
<dbReference type="PROSITE" id="PS51257">
    <property type="entry name" value="PROKAR_LIPOPROTEIN"/>
    <property type="match status" value="1"/>
</dbReference>
<proteinExistence type="predicted"/>
<dbReference type="AlphaFoldDB" id="A0A165Y3W2"/>
<evidence type="ECO:0000313" key="2">
    <source>
        <dbReference type="EMBL" id="KZL18416.1"/>
    </source>
</evidence>
<dbReference type="EMBL" id="LMCB01000021">
    <property type="protein sequence ID" value="KZL18416.1"/>
    <property type="molecule type" value="Genomic_DNA"/>
</dbReference>
<name>A0A165Y3W2_9HYPH</name>
<gene>
    <name evidence="2" type="ORF">PsAD2_02601</name>
</gene>
<protein>
    <recommendedName>
        <fullName evidence="4">Lipoprotein</fullName>
    </recommendedName>
</protein>